<dbReference type="GO" id="GO:0052621">
    <property type="term" value="F:diguanylate cyclase activity"/>
    <property type="evidence" value="ECO:0007669"/>
    <property type="project" value="UniProtKB-EC"/>
</dbReference>
<name>A0A9Q9D944_ENSAD</name>
<organism evidence="6 7">
    <name type="scientific">Ensifer adhaerens</name>
    <name type="common">Sinorhizobium morelense</name>
    <dbReference type="NCBI Taxonomy" id="106592"/>
    <lineage>
        <taxon>Bacteria</taxon>
        <taxon>Pseudomonadati</taxon>
        <taxon>Pseudomonadota</taxon>
        <taxon>Alphaproteobacteria</taxon>
        <taxon>Hyphomicrobiales</taxon>
        <taxon>Rhizobiaceae</taxon>
        <taxon>Sinorhizobium/Ensifer group</taxon>
        <taxon>Ensifer</taxon>
    </lineage>
</organism>
<feature type="transmembrane region" description="Helical" evidence="4">
    <location>
        <begin position="28"/>
        <end position="51"/>
    </location>
</feature>
<dbReference type="InterPro" id="IPR043128">
    <property type="entry name" value="Rev_trsase/Diguanyl_cyclase"/>
</dbReference>
<dbReference type="FunFam" id="3.30.70.270:FF:000001">
    <property type="entry name" value="Diguanylate cyclase domain protein"/>
    <property type="match status" value="1"/>
</dbReference>
<dbReference type="SUPFAM" id="SSF55073">
    <property type="entry name" value="Nucleotide cyclase"/>
    <property type="match status" value="1"/>
</dbReference>
<reference evidence="6" key="1">
    <citation type="submission" date="2022-06" db="EMBL/GenBank/DDBJ databases">
        <title>Physiological and biochemical characterization and genomic elucidation of a strain of the genus Ensifer adhaerens M8 that combines arsenic oxidation and chromium reduction.</title>
        <authorList>
            <person name="Li X."/>
            <person name="Yu c."/>
        </authorList>
    </citation>
    <scope>NUCLEOTIDE SEQUENCE</scope>
    <source>
        <strain evidence="6">M8</strain>
    </source>
</reference>
<dbReference type="CDD" id="cd01949">
    <property type="entry name" value="GGDEF"/>
    <property type="match status" value="1"/>
</dbReference>
<dbReference type="PANTHER" id="PTHR45138">
    <property type="entry name" value="REGULATORY COMPONENTS OF SENSORY TRANSDUCTION SYSTEM"/>
    <property type="match status" value="1"/>
</dbReference>
<evidence type="ECO:0000256" key="1">
    <source>
        <dbReference type="ARBA" id="ARBA00012528"/>
    </source>
</evidence>
<dbReference type="RefSeq" id="WP_110819347.1">
    <property type="nucleotide sequence ID" value="NZ_CP098807.1"/>
</dbReference>
<keyword evidence="4" id="KW-0472">Membrane</keyword>
<dbReference type="InterPro" id="IPR029787">
    <property type="entry name" value="Nucleotide_cyclase"/>
</dbReference>
<dbReference type="SMART" id="SM00267">
    <property type="entry name" value="GGDEF"/>
    <property type="match status" value="1"/>
</dbReference>
<evidence type="ECO:0000256" key="2">
    <source>
        <dbReference type="ARBA" id="ARBA00034247"/>
    </source>
</evidence>
<dbReference type="Pfam" id="PF00990">
    <property type="entry name" value="GGDEF"/>
    <property type="match status" value="1"/>
</dbReference>
<feature type="region of interest" description="Disordered" evidence="3">
    <location>
        <begin position="583"/>
        <end position="605"/>
    </location>
</feature>
<evidence type="ECO:0000313" key="7">
    <source>
        <dbReference type="Proteomes" id="UP001055460"/>
    </source>
</evidence>
<evidence type="ECO:0000256" key="4">
    <source>
        <dbReference type="SAM" id="Phobius"/>
    </source>
</evidence>
<feature type="domain" description="GGDEF" evidence="5">
    <location>
        <begin position="456"/>
        <end position="590"/>
    </location>
</feature>
<dbReference type="InterPro" id="IPR050469">
    <property type="entry name" value="Diguanylate_Cyclase"/>
</dbReference>
<dbReference type="PROSITE" id="PS50887">
    <property type="entry name" value="GGDEF"/>
    <property type="match status" value="1"/>
</dbReference>
<gene>
    <name evidence="6" type="ORF">NE863_15095</name>
</gene>
<evidence type="ECO:0000313" key="6">
    <source>
        <dbReference type="EMBL" id="USJ22612.1"/>
    </source>
</evidence>
<feature type="transmembrane region" description="Helical" evidence="4">
    <location>
        <begin position="341"/>
        <end position="360"/>
    </location>
</feature>
<dbReference type="Proteomes" id="UP001055460">
    <property type="component" value="Chromosome"/>
</dbReference>
<proteinExistence type="predicted"/>
<comment type="catalytic activity">
    <reaction evidence="2">
        <text>2 GTP = 3',3'-c-di-GMP + 2 diphosphate</text>
        <dbReference type="Rhea" id="RHEA:24898"/>
        <dbReference type="ChEBI" id="CHEBI:33019"/>
        <dbReference type="ChEBI" id="CHEBI:37565"/>
        <dbReference type="ChEBI" id="CHEBI:58805"/>
        <dbReference type="EC" id="2.7.7.65"/>
    </reaction>
</comment>
<accession>A0A9Q9D944</accession>
<dbReference type="AlphaFoldDB" id="A0A9Q9D944"/>
<keyword evidence="4" id="KW-0812">Transmembrane</keyword>
<keyword evidence="4" id="KW-1133">Transmembrane helix</keyword>
<protein>
    <recommendedName>
        <fullName evidence="1">diguanylate cyclase</fullName>
        <ecNumber evidence="1">2.7.7.65</ecNumber>
    </recommendedName>
</protein>
<dbReference type="NCBIfam" id="TIGR00254">
    <property type="entry name" value="GGDEF"/>
    <property type="match status" value="1"/>
</dbReference>
<dbReference type="Gene3D" id="3.30.70.270">
    <property type="match status" value="1"/>
</dbReference>
<dbReference type="InterPro" id="IPR000160">
    <property type="entry name" value="GGDEF_dom"/>
</dbReference>
<dbReference type="PANTHER" id="PTHR45138:SF9">
    <property type="entry name" value="DIGUANYLATE CYCLASE DGCM-RELATED"/>
    <property type="match status" value="1"/>
</dbReference>
<evidence type="ECO:0000256" key="3">
    <source>
        <dbReference type="SAM" id="MobiDB-lite"/>
    </source>
</evidence>
<sequence length="605" mass="65845">MSNKGSTYASPQMGVGEARTARALRRKLQWLVAIVVACTGILATEIIAASYSDFVVARRNLTEVMAFCRVLDAANYLSAERGPSNGVLGLGVAPGSTVQARLAEFRARSDAALAQITADIDNASRSEPAGALSPILVEVHRRLMLARAEVDRIAALPPERRNLAEIEATIEAMFGVIDALRPAIDWNIQRLTNTDPNLAGIALAAQMLANLREDGGRLGSHVMAPVAVGKPLAIKNLADSERTRGRLQEVWAIVGKPGALPGLDPSKIGDLAKIDREFFAEGFAIIDNIVAVGKRSGDYPMTAEQLTDLFVPKMKPLEDLRRAFMDSTVERLSANKTRASIKLAVASLATFSLFLMLLILMRRARSLVFEPLLLARHSIIELANDRPIARLQGKGGEGEMGRLFDAIDILRQRLDERTLLMQHLERQAETDELTGLLNRRALELIGGAEDTDGKDQDACLILMDIDHFKQINDTHGHLIGDIVLQETARIIRNSVRNSDLVARFGGEEFAVITPGDSIESALALAERIRVNLAHEPIVLADGRKLNVTASFGVAEGRSANGGWKHLIELADNELYRAKSEGRNRVCGQPAEATHQPFKAMKSARA</sequence>
<dbReference type="OrthoDB" id="9812260at2"/>
<evidence type="ECO:0000259" key="5">
    <source>
        <dbReference type="PROSITE" id="PS50887"/>
    </source>
</evidence>
<dbReference type="EC" id="2.7.7.65" evidence="1"/>
<dbReference type="EMBL" id="CP098807">
    <property type="protein sequence ID" value="USJ22612.1"/>
    <property type="molecule type" value="Genomic_DNA"/>
</dbReference>